<organism evidence="2 3">
    <name type="scientific">Chitinophaga silvisoli</name>
    <dbReference type="NCBI Taxonomy" id="2291814"/>
    <lineage>
        <taxon>Bacteria</taxon>
        <taxon>Pseudomonadati</taxon>
        <taxon>Bacteroidota</taxon>
        <taxon>Chitinophagia</taxon>
        <taxon>Chitinophagales</taxon>
        <taxon>Chitinophagaceae</taxon>
        <taxon>Chitinophaga</taxon>
    </lineage>
</organism>
<gene>
    <name evidence="2" type="ORF">DXN04_33870</name>
</gene>
<evidence type="ECO:0000313" key="3">
    <source>
        <dbReference type="Proteomes" id="UP000261174"/>
    </source>
</evidence>
<dbReference type="Pfam" id="PF08388">
    <property type="entry name" value="GIIM"/>
    <property type="match status" value="1"/>
</dbReference>
<proteinExistence type="predicted"/>
<dbReference type="EMBL" id="QTJV01000034">
    <property type="protein sequence ID" value="RFM29215.1"/>
    <property type="molecule type" value="Genomic_DNA"/>
</dbReference>
<dbReference type="InterPro" id="IPR013597">
    <property type="entry name" value="Mat_intron_G2"/>
</dbReference>
<keyword evidence="3" id="KW-1185">Reference proteome</keyword>
<protein>
    <recommendedName>
        <fullName evidence="1">Group II intron maturase-specific domain-containing protein</fullName>
    </recommendedName>
</protein>
<comment type="caution">
    <text evidence="2">The sequence shown here is derived from an EMBL/GenBank/DDBJ whole genome shotgun (WGS) entry which is preliminary data.</text>
</comment>
<sequence>MIVSFSPAVSQKKLTLMRRTIKEHPVISRCYSNSIEECARDINPIIQGWINYYGRFEKSSLI</sequence>
<reference evidence="2 3" key="1">
    <citation type="submission" date="2018-08" db="EMBL/GenBank/DDBJ databases">
        <title>Chitinophaga sp. K20C18050901, a novel bacterium isolated from forest soil.</title>
        <authorList>
            <person name="Wang C."/>
        </authorList>
    </citation>
    <scope>NUCLEOTIDE SEQUENCE [LARGE SCALE GENOMIC DNA]</scope>
    <source>
        <strain evidence="2 3">K20C18050901</strain>
    </source>
</reference>
<feature type="domain" description="Group II intron maturase-specific" evidence="1">
    <location>
        <begin position="17"/>
        <end position="61"/>
    </location>
</feature>
<dbReference type="Proteomes" id="UP000261174">
    <property type="component" value="Unassembled WGS sequence"/>
</dbReference>
<evidence type="ECO:0000259" key="1">
    <source>
        <dbReference type="Pfam" id="PF08388"/>
    </source>
</evidence>
<evidence type="ECO:0000313" key="2">
    <source>
        <dbReference type="EMBL" id="RFM29215.1"/>
    </source>
</evidence>
<name>A0A3E1NMP2_9BACT</name>
<dbReference type="AlphaFoldDB" id="A0A3E1NMP2"/>
<accession>A0A3E1NMP2</accession>
<dbReference type="OrthoDB" id="9780724at2"/>